<evidence type="ECO:0000256" key="1">
    <source>
        <dbReference type="ARBA" id="ARBA00004127"/>
    </source>
</evidence>
<evidence type="ECO:0000256" key="7">
    <source>
        <dbReference type="SAM" id="MobiDB-lite"/>
    </source>
</evidence>
<dbReference type="InterPro" id="IPR013657">
    <property type="entry name" value="SCL35B1-4/HUT1"/>
</dbReference>
<dbReference type="STRING" id="1507870.A0A1V8SYP5"/>
<feature type="transmembrane region" description="Helical" evidence="8">
    <location>
        <begin position="73"/>
        <end position="89"/>
    </location>
</feature>
<keyword evidence="4 8" id="KW-0812">Transmembrane</keyword>
<evidence type="ECO:0000256" key="4">
    <source>
        <dbReference type="ARBA" id="ARBA00022692"/>
    </source>
</evidence>
<feature type="transmembrane region" description="Helical" evidence="8">
    <location>
        <begin position="34"/>
        <end position="52"/>
    </location>
</feature>
<dbReference type="PANTHER" id="PTHR10778">
    <property type="entry name" value="SOLUTE CARRIER FAMILY 35 MEMBER B"/>
    <property type="match status" value="1"/>
</dbReference>
<keyword evidence="10" id="KW-1185">Reference proteome</keyword>
<dbReference type="OrthoDB" id="999962at2759"/>
<evidence type="ECO:0000256" key="8">
    <source>
        <dbReference type="SAM" id="Phobius"/>
    </source>
</evidence>
<dbReference type="AlphaFoldDB" id="A0A1V8SYP5"/>
<evidence type="ECO:0000256" key="2">
    <source>
        <dbReference type="ARBA" id="ARBA00022448"/>
    </source>
</evidence>
<protein>
    <recommendedName>
        <fullName evidence="11">UAA transporter</fullName>
    </recommendedName>
</protein>
<organism evidence="9 10">
    <name type="scientific">Cryoendolithus antarcticus</name>
    <dbReference type="NCBI Taxonomy" id="1507870"/>
    <lineage>
        <taxon>Eukaryota</taxon>
        <taxon>Fungi</taxon>
        <taxon>Dikarya</taxon>
        <taxon>Ascomycota</taxon>
        <taxon>Pezizomycotina</taxon>
        <taxon>Dothideomycetes</taxon>
        <taxon>Dothideomycetidae</taxon>
        <taxon>Cladosporiales</taxon>
        <taxon>Cladosporiaceae</taxon>
        <taxon>Cryoendolithus</taxon>
    </lineage>
</organism>
<evidence type="ECO:0000256" key="5">
    <source>
        <dbReference type="ARBA" id="ARBA00022989"/>
    </source>
</evidence>
<dbReference type="Pfam" id="PF08449">
    <property type="entry name" value="UAA"/>
    <property type="match status" value="1"/>
</dbReference>
<dbReference type="Proteomes" id="UP000192596">
    <property type="component" value="Unassembled WGS sequence"/>
</dbReference>
<dbReference type="NCBIfam" id="TIGR00803">
    <property type="entry name" value="nst"/>
    <property type="match status" value="1"/>
</dbReference>
<comment type="subcellular location">
    <subcellularLocation>
        <location evidence="1">Endomembrane system</location>
        <topology evidence="1">Multi-pass membrane protein</topology>
    </subcellularLocation>
</comment>
<dbReference type="GO" id="GO:0005464">
    <property type="term" value="F:UDP-xylose transmembrane transporter activity"/>
    <property type="evidence" value="ECO:0007669"/>
    <property type="project" value="TreeGrafter"/>
</dbReference>
<keyword evidence="6 8" id="KW-0472">Membrane</keyword>
<dbReference type="GO" id="GO:0000139">
    <property type="term" value="C:Golgi membrane"/>
    <property type="evidence" value="ECO:0007669"/>
    <property type="project" value="TreeGrafter"/>
</dbReference>
<keyword evidence="3" id="KW-0762">Sugar transport</keyword>
<feature type="transmembrane region" description="Helical" evidence="8">
    <location>
        <begin position="128"/>
        <end position="146"/>
    </location>
</feature>
<keyword evidence="2" id="KW-0813">Transport</keyword>
<dbReference type="GO" id="GO:0005462">
    <property type="term" value="F:UDP-N-acetylglucosamine transmembrane transporter activity"/>
    <property type="evidence" value="ECO:0007669"/>
    <property type="project" value="TreeGrafter"/>
</dbReference>
<evidence type="ECO:0000313" key="10">
    <source>
        <dbReference type="Proteomes" id="UP000192596"/>
    </source>
</evidence>
<accession>A0A1V8SYP5</accession>
<evidence type="ECO:0008006" key="11">
    <source>
        <dbReference type="Google" id="ProtNLM"/>
    </source>
</evidence>
<reference evidence="10" key="1">
    <citation type="submission" date="2017-03" db="EMBL/GenBank/DDBJ databases">
        <title>Genomes of endolithic fungi from Antarctica.</title>
        <authorList>
            <person name="Coleine C."/>
            <person name="Masonjones S."/>
            <person name="Stajich J.E."/>
        </authorList>
    </citation>
    <scope>NUCLEOTIDE SEQUENCE [LARGE SCALE GENOMIC DNA]</scope>
    <source>
        <strain evidence="10">CCFEE 5527</strain>
    </source>
</reference>
<evidence type="ECO:0000313" key="9">
    <source>
        <dbReference type="EMBL" id="OQO04285.1"/>
    </source>
</evidence>
<sequence length="376" mass="40211">MASLLAPASIVGLIFGGCCSNVFALEAIVRSEPGSGLLITFLQFLFTTLASSPSQLDLTSGGGIKLRNPSVPLSRWAYIAALFFSINMLNNWAFAFSISVPVHIILRSFGSVTTMIAGSIRGKRYSRLQVASVALLTVGVLVSAWADSEGTGKSMTIETKTSTSEFTTGLSILMLAQLLSAYMGAYVEDTYASYGASWTENLFYSHFLSLPFFLPLSGPMRRQWTRLASTPALDRDVATWPSSTNPVLAQLLSSTPRGLVFLLVNATTQLACISGVNLLSAKSSAVTVTIVLNIRKLVSFMLSTWLFGHELSTKMLLGSTLVFGSGALYGWETSWRLPRERKQNASKGGDNAKIANGGAIGGGTTKQSNGTLRKQA</sequence>
<evidence type="ECO:0000256" key="6">
    <source>
        <dbReference type="ARBA" id="ARBA00023136"/>
    </source>
</evidence>
<keyword evidence="5 8" id="KW-1133">Transmembrane helix</keyword>
<evidence type="ECO:0000256" key="3">
    <source>
        <dbReference type="ARBA" id="ARBA00022597"/>
    </source>
</evidence>
<feature type="transmembrane region" description="Helical" evidence="8">
    <location>
        <begin position="166"/>
        <end position="186"/>
    </location>
</feature>
<name>A0A1V8SYP5_9PEZI</name>
<feature type="compositionally biased region" description="Polar residues" evidence="7">
    <location>
        <begin position="367"/>
        <end position="376"/>
    </location>
</feature>
<dbReference type="EMBL" id="NAJO01000022">
    <property type="protein sequence ID" value="OQO04285.1"/>
    <property type="molecule type" value="Genomic_DNA"/>
</dbReference>
<feature type="region of interest" description="Disordered" evidence="7">
    <location>
        <begin position="342"/>
        <end position="376"/>
    </location>
</feature>
<comment type="caution">
    <text evidence="9">The sequence shown here is derived from an EMBL/GenBank/DDBJ whole genome shotgun (WGS) entry which is preliminary data.</text>
</comment>
<dbReference type="InParanoid" id="A0A1V8SYP5"/>
<proteinExistence type="predicted"/>
<dbReference type="PANTHER" id="PTHR10778:SF4">
    <property type="entry name" value="NUCLEOTIDE SUGAR TRANSPORTER SLC35B4"/>
    <property type="match status" value="1"/>
</dbReference>
<dbReference type="FunCoup" id="A0A1V8SYP5">
    <property type="interactions" value="278"/>
</dbReference>
<feature type="compositionally biased region" description="Low complexity" evidence="7">
    <location>
        <begin position="347"/>
        <end position="357"/>
    </location>
</feature>
<gene>
    <name evidence="9" type="ORF">B0A48_10896</name>
</gene>
<dbReference type="GO" id="GO:0005789">
    <property type="term" value="C:endoplasmic reticulum membrane"/>
    <property type="evidence" value="ECO:0007669"/>
    <property type="project" value="TreeGrafter"/>
</dbReference>